<evidence type="ECO:0000256" key="1">
    <source>
        <dbReference type="SAM" id="MobiDB-lite"/>
    </source>
</evidence>
<dbReference type="Proteomes" id="UP001221757">
    <property type="component" value="Unassembled WGS sequence"/>
</dbReference>
<comment type="caution">
    <text evidence="2">The sequence shown here is derived from an EMBL/GenBank/DDBJ whole genome shotgun (WGS) entry which is preliminary data.</text>
</comment>
<organism evidence="2 3">
    <name type="scientific">Mycena rosella</name>
    <name type="common">Pink bonnet</name>
    <name type="synonym">Agaricus rosellus</name>
    <dbReference type="NCBI Taxonomy" id="1033263"/>
    <lineage>
        <taxon>Eukaryota</taxon>
        <taxon>Fungi</taxon>
        <taxon>Dikarya</taxon>
        <taxon>Basidiomycota</taxon>
        <taxon>Agaricomycotina</taxon>
        <taxon>Agaricomycetes</taxon>
        <taxon>Agaricomycetidae</taxon>
        <taxon>Agaricales</taxon>
        <taxon>Marasmiineae</taxon>
        <taxon>Mycenaceae</taxon>
        <taxon>Mycena</taxon>
    </lineage>
</organism>
<keyword evidence="3" id="KW-1185">Reference proteome</keyword>
<dbReference type="AlphaFoldDB" id="A0AAD7GEQ5"/>
<accession>A0AAD7GEQ5</accession>
<proteinExistence type="predicted"/>
<sequence length="385" mass="42855">MTHTDYVPAIPPLHLPHKLYLREDMRYGIDDFTLWPQQFAQKYCHLPFIAAPGSRPEFEVMWWMPKKDDFKVGSAVTHRLGRLKHAQFQKFLPPINELIDRCKDLRRTSPALCIALFGQIIGQIVMCVGQLETLPTTYPKLLFAVASLQSAFLELDALYNYMTIYKNSTDTVGCFVGAFTSVPTVAQQLWVAGCPCWFVRGYEFFDEENILEVVPLREPSFELFDPKAHGNGAPPVLYSDNTTLSKIVVIHHAAQETPWYRDPFETSTRARSPSPGADTPVAVPPVASGSQSAVGSDKQQRRAHPYPQQNPNPAKRAANAVANSGKNGENIPRMTAAPAHPAPVERDRFTHLNVLHMPPSIVSWADALAAVDRAVAPSNDQDADK</sequence>
<feature type="region of interest" description="Disordered" evidence="1">
    <location>
        <begin position="260"/>
        <end position="340"/>
    </location>
</feature>
<name>A0AAD7GEQ5_MYCRO</name>
<gene>
    <name evidence="2" type="ORF">B0H17DRAFT_1204926</name>
</gene>
<protein>
    <submittedName>
        <fullName evidence="2">Uncharacterized protein</fullName>
    </submittedName>
</protein>
<evidence type="ECO:0000313" key="2">
    <source>
        <dbReference type="EMBL" id="KAJ7683792.1"/>
    </source>
</evidence>
<dbReference type="EMBL" id="JARKIE010000105">
    <property type="protein sequence ID" value="KAJ7683792.1"/>
    <property type="molecule type" value="Genomic_DNA"/>
</dbReference>
<evidence type="ECO:0000313" key="3">
    <source>
        <dbReference type="Proteomes" id="UP001221757"/>
    </source>
</evidence>
<reference evidence="2" key="1">
    <citation type="submission" date="2023-03" db="EMBL/GenBank/DDBJ databases">
        <title>Massive genome expansion in bonnet fungi (Mycena s.s.) driven by repeated elements and novel gene families across ecological guilds.</title>
        <authorList>
            <consortium name="Lawrence Berkeley National Laboratory"/>
            <person name="Harder C.B."/>
            <person name="Miyauchi S."/>
            <person name="Viragh M."/>
            <person name="Kuo A."/>
            <person name="Thoen E."/>
            <person name="Andreopoulos B."/>
            <person name="Lu D."/>
            <person name="Skrede I."/>
            <person name="Drula E."/>
            <person name="Henrissat B."/>
            <person name="Morin E."/>
            <person name="Kohler A."/>
            <person name="Barry K."/>
            <person name="LaButti K."/>
            <person name="Morin E."/>
            <person name="Salamov A."/>
            <person name="Lipzen A."/>
            <person name="Mereny Z."/>
            <person name="Hegedus B."/>
            <person name="Baldrian P."/>
            <person name="Stursova M."/>
            <person name="Weitz H."/>
            <person name="Taylor A."/>
            <person name="Grigoriev I.V."/>
            <person name="Nagy L.G."/>
            <person name="Martin F."/>
            <person name="Kauserud H."/>
        </authorList>
    </citation>
    <scope>NUCLEOTIDE SEQUENCE</scope>
    <source>
        <strain evidence="2">CBHHK067</strain>
    </source>
</reference>